<dbReference type="PRINTS" id="PR00899">
    <property type="entry name" value="GPCRSTE3"/>
</dbReference>
<evidence type="ECO:0000256" key="10">
    <source>
        <dbReference type="SAM" id="MobiDB-lite"/>
    </source>
</evidence>
<feature type="transmembrane region" description="Helical" evidence="11">
    <location>
        <begin position="73"/>
        <end position="92"/>
    </location>
</feature>
<feature type="transmembrane region" description="Helical" evidence="11">
    <location>
        <begin position="113"/>
        <end position="133"/>
    </location>
</feature>
<evidence type="ECO:0000256" key="6">
    <source>
        <dbReference type="ARBA" id="ARBA00023040"/>
    </source>
</evidence>
<keyword evidence="3" id="KW-0589">Pheromone response</keyword>
<evidence type="ECO:0000256" key="5">
    <source>
        <dbReference type="ARBA" id="ARBA00022989"/>
    </source>
</evidence>
<reference evidence="12" key="1">
    <citation type="submission" date="2013-04" db="EMBL/GenBank/DDBJ databases">
        <authorList>
            <person name="Ryu J.-S."/>
        </authorList>
    </citation>
    <scope>NUCLEOTIDE SEQUENCE</scope>
    <source>
        <strain evidence="12">KNR2312</strain>
    </source>
</reference>
<feature type="transmembrane region" description="Helical" evidence="11">
    <location>
        <begin position="267"/>
        <end position="286"/>
    </location>
</feature>
<name>X2DBJ6_PLEER</name>
<feature type="region of interest" description="Disordered" evidence="10">
    <location>
        <begin position="479"/>
        <end position="503"/>
    </location>
</feature>
<feature type="transmembrane region" description="Helical" evidence="11">
    <location>
        <begin position="6"/>
        <end position="22"/>
    </location>
</feature>
<protein>
    <submittedName>
        <fullName evidence="12">Pheromone receptor STE3.3.3</fullName>
    </submittedName>
</protein>
<comment type="similarity">
    <text evidence="2">Belongs to the G-protein coupled receptor 4 family.</text>
</comment>
<feature type="transmembrane region" description="Helical" evidence="11">
    <location>
        <begin position="153"/>
        <end position="182"/>
    </location>
</feature>
<dbReference type="PRINTS" id="PR00900">
    <property type="entry name" value="PHEROMONEAR"/>
</dbReference>
<evidence type="ECO:0000256" key="9">
    <source>
        <dbReference type="ARBA" id="ARBA00023224"/>
    </source>
</evidence>
<keyword evidence="8 12" id="KW-0675">Receptor</keyword>
<dbReference type="AlphaFoldDB" id="X2DBJ6"/>
<dbReference type="EMBL" id="KC879318">
    <property type="protein sequence ID" value="AHL45285.1"/>
    <property type="molecule type" value="mRNA"/>
</dbReference>
<evidence type="ECO:0000256" key="2">
    <source>
        <dbReference type="ARBA" id="ARBA00011085"/>
    </source>
</evidence>
<dbReference type="InterPro" id="IPR001499">
    <property type="entry name" value="GPCR_STE3"/>
</dbReference>
<evidence type="ECO:0000256" key="3">
    <source>
        <dbReference type="ARBA" id="ARBA00022507"/>
    </source>
</evidence>
<dbReference type="CDD" id="cd14966">
    <property type="entry name" value="7tmD_STE3"/>
    <property type="match status" value="1"/>
</dbReference>
<evidence type="ECO:0000256" key="8">
    <source>
        <dbReference type="ARBA" id="ARBA00023170"/>
    </source>
</evidence>
<accession>X2DBJ6</accession>
<dbReference type="Pfam" id="PF02076">
    <property type="entry name" value="STE3"/>
    <property type="match status" value="1"/>
</dbReference>
<keyword evidence="7 11" id="KW-0472">Membrane</keyword>
<feature type="transmembrane region" description="Helical" evidence="11">
    <location>
        <begin position="34"/>
        <end position="53"/>
    </location>
</feature>
<dbReference type="GO" id="GO:0005886">
    <property type="term" value="C:plasma membrane"/>
    <property type="evidence" value="ECO:0007669"/>
    <property type="project" value="TreeGrafter"/>
</dbReference>
<sequence length="557" mass="61323">MAIELPIVSFICAFLVLLPLPWHWRAGTVATISITVWLFAANIINGVNATIWSDNAIIQATIWCDICSTATKITIGGTFALPAALFCLCMHLERVSSIRQVNTCVQDKRRRQIIDSLLCFGVPAIFMALRYVVQGHRFDIIQEFGCRPTIYVSIVALFLMWIPPLLFCVGAFIFAGAFRNFWHRRIIFARHLQNSNSALTPSRYLRLIAMSLSQMIFAITGSSLHIAFSLKNGFRPWISWADVHSDWGRIGQFAKVLIPKEQWRYTYALWWTVPVTSVVFFVFFGFGSDAVQEYKAFAARVKGIMCAPFRKFGPTNEKESKLLSLYVSSLSARMGSSNLCDASRPITNKNMISSSFSFLKKGFVNQGHKLDKLNCEKSASTSTSSGFNSSGTYPTTPTRAFAFPVTLRPLPAVAGSDDTVINITKDGNTLSRGEKANTKDMDALSLSEFAFSSTPSSSLPSYTQSPLSLSLSSRASFASASSSRPSPASTSSTSPSTRFSTHSSSYEVDLEAYPLPPTPSTPFTPSTIHSVAAFTATYTHRDSTSSTQPNVYPFVAI</sequence>
<keyword evidence="6" id="KW-0297">G-protein coupled receptor</keyword>
<keyword evidence="4 11" id="KW-0812">Transmembrane</keyword>
<evidence type="ECO:0000313" key="12">
    <source>
        <dbReference type="EMBL" id="AHL45285.1"/>
    </source>
</evidence>
<dbReference type="PANTHER" id="PTHR28097">
    <property type="entry name" value="PHEROMONE A FACTOR RECEPTOR"/>
    <property type="match status" value="1"/>
</dbReference>
<keyword evidence="5 11" id="KW-1133">Transmembrane helix</keyword>
<dbReference type="PANTHER" id="PTHR28097:SF1">
    <property type="entry name" value="PHEROMONE A FACTOR RECEPTOR"/>
    <property type="match status" value="1"/>
</dbReference>
<organism evidence="12">
    <name type="scientific">Pleurotus eryngii var. eryngii</name>
    <dbReference type="NCBI Taxonomy" id="280321"/>
    <lineage>
        <taxon>Eukaryota</taxon>
        <taxon>Fungi</taxon>
        <taxon>Dikarya</taxon>
        <taxon>Basidiomycota</taxon>
        <taxon>Agaricomycotina</taxon>
        <taxon>Agaricomycetes</taxon>
        <taxon>Agaricomycetidae</taxon>
        <taxon>Agaricales</taxon>
        <taxon>Pleurotineae</taxon>
        <taxon>Pleurotaceae</taxon>
        <taxon>Pleurotus</taxon>
    </lineage>
</organism>
<dbReference type="InterPro" id="IPR001546">
    <property type="entry name" value="GPCR_Pheromne_A_rcpt"/>
</dbReference>
<evidence type="ECO:0000256" key="7">
    <source>
        <dbReference type="ARBA" id="ARBA00023136"/>
    </source>
</evidence>
<evidence type="ECO:0000256" key="11">
    <source>
        <dbReference type="SAM" id="Phobius"/>
    </source>
</evidence>
<dbReference type="GO" id="GO:0004933">
    <property type="term" value="F:mating-type a-factor pheromone receptor activity"/>
    <property type="evidence" value="ECO:0007669"/>
    <property type="project" value="InterPro"/>
</dbReference>
<evidence type="ECO:0000256" key="4">
    <source>
        <dbReference type="ARBA" id="ARBA00022692"/>
    </source>
</evidence>
<dbReference type="GO" id="GO:0000750">
    <property type="term" value="P:pheromone-dependent signal transduction involved in conjugation with cellular fusion"/>
    <property type="evidence" value="ECO:0007669"/>
    <property type="project" value="TreeGrafter"/>
</dbReference>
<comment type="subcellular location">
    <subcellularLocation>
        <location evidence="1">Membrane</location>
        <topology evidence="1">Multi-pass membrane protein</topology>
    </subcellularLocation>
</comment>
<proteinExistence type="evidence at transcript level"/>
<reference evidence="12" key="2">
    <citation type="journal article" date="2014" name="PLoS ONE">
        <title>Identification and Functional Analysis of Pheromone and Receptor Genes in the B3 Mating Locus of Pleurotus eryngii.</title>
        <authorList>
            <person name="Kim K.H."/>
            <person name="Kang Y.M."/>
            <person name="Im C.H."/>
            <person name="Ali A."/>
            <person name="Kim S.Y."/>
            <person name="Je H.J."/>
            <person name="Kim M.K."/>
            <person name="Rho H.S."/>
            <person name="Lee H.S."/>
            <person name="Kong W.S."/>
            <person name="Ryu J.S."/>
        </authorList>
    </citation>
    <scope>NUCLEOTIDE SEQUENCE</scope>
    <source>
        <strain evidence="12">KNR2312</strain>
    </source>
</reference>
<keyword evidence="9" id="KW-0807">Transducer</keyword>
<evidence type="ECO:0000256" key="1">
    <source>
        <dbReference type="ARBA" id="ARBA00004141"/>
    </source>
</evidence>